<dbReference type="Pfam" id="PF12833">
    <property type="entry name" value="HTH_18"/>
    <property type="match status" value="1"/>
</dbReference>
<dbReference type="InterPro" id="IPR018060">
    <property type="entry name" value="HTH_AraC"/>
</dbReference>
<reference evidence="5 6" key="1">
    <citation type="submission" date="2024-09" db="EMBL/GenBank/DDBJ databases">
        <authorList>
            <person name="Sun Q."/>
            <person name="Mori K."/>
        </authorList>
    </citation>
    <scope>NUCLEOTIDE SEQUENCE [LARGE SCALE GENOMIC DNA]</scope>
    <source>
        <strain evidence="5 6">JCM 12520</strain>
    </source>
</reference>
<dbReference type="PANTHER" id="PTHR43280:SF28">
    <property type="entry name" value="HTH-TYPE TRANSCRIPTIONAL ACTIVATOR RHAS"/>
    <property type="match status" value="1"/>
</dbReference>
<proteinExistence type="predicted"/>
<dbReference type="InterPro" id="IPR009057">
    <property type="entry name" value="Homeodomain-like_sf"/>
</dbReference>
<dbReference type="PANTHER" id="PTHR43280">
    <property type="entry name" value="ARAC-FAMILY TRANSCRIPTIONAL REGULATOR"/>
    <property type="match status" value="1"/>
</dbReference>
<accession>A0ABV5W1M6</accession>
<dbReference type="SUPFAM" id="SSF46689">
    <property type="entry name" value="Homeodomain-like"/>
    <property type="match status" value="2"/>
</dbReference>
<evidence type="ECO:0000256" key="2">
    <source>
        <dbReference type="ARBA" id="ARBA00023125"/>
    </source>
</evidence>
<dbReference type="EMBL" id="JBHMAG010000015">
    <property type="protein sequence ID" value="MFB9754435.1"/>
    <property type="molecule type" value="Genomic_DNA"/>
</dbReference>
<feature type="domain" description="HTH araC/xylS-type" evidence="4">
    <location>
        <begin position="173"/>
        <end position="271"/>
    </location>
</feature>
<evidence type="ECO:0000259" key="4">
    <source>
        <dbReference type="PROSITE" id="PS01124"/>
    </source>
</evidence>
<evidence type="ECO:0000256" key="3">
    <source>
        <dbReference type="ARBA" id="ARBA00023163"/>
    </source>
</evidence>
<dbReference type="Proteomes" id="UP001589619">
    <property type="component" value="Unassembled WGS sequence"/>
</dbReference>
<keyword evidence="3" id="KW-0804">Transcription</keyword>
<keyword evidence="2" id="KW-0238">DNA-binding</keyword>
<dbReference type="RefSeq" id="WP_344916135.1">
    <property type="nucleotide sequence ID" value="NZ_BAAAYO010000018.1"/>
</dbReference>
<keyword evidence="1" id="KW-0805">Transcription regulation</keyword>
<evidence type="ECO:0000313" key="6">
    <source>
        <dbReference type="Proteomes" id="UP001589619"/>
    </source>
</evidence>
<protein>
    <submittedName>
        <fullName evidence="5">Helix-turn-helix domain-containing protein</fullName>
    </submittedName>
</protein>
<gene>
    <name evidence="5" type="ORF">ACFFNY_22925</name>
</gene>
<sequence length="274" mass="31967">MDDFLLSDCVPRSIYSMYWERKDKFLFYEDTYKEWTVFAVESGSFYYELGGDKGVATFGDLLICPPKTPFRRVVVEPLTFFVLRLHWYNREGTRIEPTESREFFTGKINIQNTSRLAANFKMMKQSETFEGERRLHRIGHYLQDIWLLYCGESGEETVADNQSKPNKPEPLMLKASSLIHKHAFQTIDLKQIAAMLGLSPARFSQKFKADFGITPIQHLTSIRLEKAKRLLLETTLTLEQISESVGYQNGYYLNRIFMKHMNVTPAKYRKAHTV</sequence>
<evidence type="ECO:0000256" key="1">
    <source>
        <dbReference type="ARBA" id="ARBA00023015"/>
    </source>
</evidence>
<organism evidence="5 6">
    <name type="scientific">Paenibacillus hodogayensis</name>
    <dbReference type="NCBI Taxonomy" id="279208"/>
    <lineage>
        <taxon>Bacteria</taxon>
        <taxon>Bacillati</taxon>
        <taxon>Bacillota</taxon>
        <taxon>Bacilli</taxon>
        <taxon>Bacillales</taxon>
        <taxon>Paenibacillaceae</taxon>
        <taxon>Paenibacillus</taxon>
    </lineage>
</organism>
<dbReference type="PROSITE" id="PS01124">
    <property type="entry name" value="HTH_ARAC_FAMILY_2"/>
    <property type="match status" value="1"/>
</dbReference>
<dbReference type="SMART" id="SM00342">
    <property type="entry name" value="HTH_ARAC"/>
    <property type="match status" value="1"/>
</dbReference>
<evidence type="ECO:0000313" key="5">
    <source>
        <dbReference type="EMBL" id="MFB9754435.1"/>
    </source>
</evidence>
<keyword evidence="6" id="KW-1185">Reference proteome</keyword>
<dbReference type="Gene3D" id="1.10.10.60">
    <property type="entry name" value="Homeodomain-like"/>
    <property type="match status" value="2"/>
</dbReference>
<name>A0ABV5W1M6_9BACL</name>
<comment type="caution">
    <text evidence="5">The sequence shown here is derived from an EMBL/GenBank/DDBJ whole genome shotgun (WGS) entry which is preliminary data.</text>
</comment>